<evidence type="ECO:0000313" key="2">
    <source>
        <dbReference type="EMBL" id="MFC4334256.1"/>
    </source>
</evidence>
<dbReference type="Proteomes" id="UP001595823">
    <property type="component" value="Unassembled WGS sequence"/>
</dbReference>
<dbReference type="EMBL" id="JBHSDK010000003">
    <property type="protein sequence ID" value="MFC4334256.1"/>
    <property type="molecule type" value="Genomic_DNA"/>
</dbReference>
<organism evidence="2 3">
    <name type="scientific">Salininema proteolyticum</name>
    <dbReference type="NCBI Taxonomy" id="1607685"/>
    <lineage>
        <taxon>Bacteria</taxon>
        <taxon>Bacillati</taxon>
        <taxon>Actinomycetota</taxon>
        <taxon>Actinomycetes</taxon>
        <taxon>Glycomycetales</taxon>
        <taxon>Glycomycetaceae</taxon>
        <taxon>Salininema</taxon>
    </lineage>
</organism>
<evidence type="ECO:0000256" key="1">
    <source>
        <dbReference type="SAM" id="Coils"/>
    </source>
</evidence>
<keyword evidence="3" id="KW-1185">Reference proteome</keyword>
<proteinExistence type="predicted"/>
<protein>
    <submittedName>
        <fullName evidence="2">Uncharacterized protein</fullName>
    </submittedName>
</protein>
<gene>
    <name evidence="2" type="ORF">ACFPET_03490</name>
</gene>
<comment type="caution">
    <text evidence="2">The sequence shown here is derived from an EMBL/GenBank/DDBJ whole genome shotgun (WGS) entry which is preliminary data.</text>
</comment>
<keyword evidence="1" id="KW-0175">Coiled coil</keyword>
<reference evidence="3" key="1">
    <citation type="journal article" date="2019" name="Int. J. Syst. Evol. Microbiol.">
        <title>The Global Catalogue of Microorganisms (GCM) 10K type strain sequencing project: providing services to taxonomists for standard genome sequencing and annotation.</title>
        <authorList>
            <consortium name="The Broad Institute Genomics Platform"/>
            <consortium name="The Broad Institute Genome Sequencing Center for Infectious Disease"/>
            <person name="Wu L."/>
            <person name="Ma J."/>
        </authorList>
    </citation>
    <scope>NUCLEOTIDE SEQUENCE [LARGE SCALE GENOMIC DNA]</scope>
    <source>
        <strain evidence="3">IBRC-M 10908</strain>
    </source>
</reference>
<dbReference type="RefSeq" id="WP_380617990.1">
    <property type="nucleotide sequence ID" value="NZ_JBHSDK010000003.1"/>
</dbReference>
<feature type="coiled-coil region" evidence="1">
    <location>
        <begin position="233"/>
        <end position="281"/>
    </location>
</feature>
<name>A0ABV8TV34_9ACTN</name>
<accession>A0ABV8TV34</accession>
<sequence length="341" mass="38849">MPSQEHETPLRLLQRKPEVAVRLLQYGGVHIAPVDEVRAVSEVATDLEVRTLTCDHVALCYREGVPVSAVIVEVQRSKDAENKDERRKRRWAWPAYLANIAHKYGLPTYFVAICFKAAVAEWAKGPFALGHPGFELRPIVLGPDNFPKVTRTAGDGSMAEVAALSAMVHQKEPEYNAILSAFFAEIKVLPEEEGTRYIKYLLASVEEESLKIMEEFMAMTLEPYRGRLWQEWTAEVRAELEQVRSETDALRNEADAVRSEADALRSEKDALRRKVEARRREERTARLEQNRTLLANLDEALGLGFTEEDRRRIRQCDDLDTVNRWLEAASRGKTRDEIFGA</sequence>
<evidence type="ECO:0000313" key="3">
    <source>
        <dbReference type="Proteomes" id="UP001595823"/>
    </source>
</evidence>